<accession>A0A518G9Y9</accession>
<dbReference type="Proteomes" id="UP000318017">
    <property type="component" value="Chromosome"/>
</dbReference>
<reference evidence="2 3" key="1">
    <citation type="submission" date="2019-02" db="EMBL/GenBank/DDBJ databases">
        <title>Deep-cultivation of Planctomycetes and their phenomic and genomic characterization uncovers novel biology.</title>
        <authorList>
            <person name="Wiegand S."/>
            <person name="Jogler M."/>
            <person name="Boedeker C."/>
            <person name="Pinto D."/>
            <person name="Vollmers J."/>
            <person name="Rivas-Marin E."/>
            <person name="Kohn T."/>
            <person name="Peeters S.H."/>
            <person name="Heuer A."/>
            <person name="Rast P."/>
            <person name="Oberbeckmann S."/>
            <person name="Bunk B."/>
            <person name="Jeske O."/>
            <person name="Meyerdierks A."/>
            <person name="Storesund J.E."/>
            <person name="Kallscheuer N."/>
            <person name="Luecker S."/>
            <person name="Lage O.M."/>
            <person name="Pohl T."/>
            <person name="Merkel B.J."/>
            <person name="Hornburger P."/>
            <person name="Mueller R.-W."/>
            <person name="Bruemmer F."/>
            <person name="Labrenz M."/>
            <person name="Spormann A.M."/>
            <person name="Op den Camp H."/>
            <person name="Overmann J."/>
            <person name="Amann R."/>
            <person name="Jetten M.S.M."/>
            <person name="Mascher T."/>
            <person name="Medema M.H."/>
            <person name="Devos D.P."/>
            <person name="Kaster A.-K."/>
            <person name="Ovreas L."/>
            <person name="Rohde M."/>
            <person name="Galperin M.Y."/>
            <person name="Jogler C."/>
        </authorList>
    </citation>
    <scope>NUCLEOTIDE SEQUENCE [LARGE SCALE GENOMIC DNA]</scope>
    <source>
        <strain evidence="2 3">Q31a</strain>
    </source>
</reference>
<organism evidence="2 3">
    <name type="scientific">Aureliella helgolandensis</name>
    <dbReference type="NCBI Taxonomy" id="2527968"/>
    <lineage>
        <taxon>Bacteria</taxon>
        <taxon>Pseudomonadati</taxon>
        <taxon>Planctomycetota</taxon>
        <taxon>Planctomycetia</taxon>
        <taxon>Pirellulales</taxon>
        <taxon>Pirellulaceae</taxon>
        <taxon>Aureliella</taxon>
    </lineage>
</organism>
<feature type="coiled-coil region" evidence="1">
    <location>
        <begin position="517"/>
        <end position="551"/>
    </location>
</feature>
<evidence type="ECO:0000313" key="3">
    <source>
        <dbReference type="Proteomes" id="UP000318017"/>
    </source>
</evidence>
<name>A0A518G9Y9_9BACT</name>
<evidence type="ECO:0000313" key="2">
    <source>
        <dbReference type="EMBL" id="QDV25417.1"/>
    </source>
</evidence>
<proteinExistence type="predicted"/>
<keyword evidence="3" id="KW-1185">Reference proteome</keyword>
<dbReference type="EMBL" id="CP036298">
    <property type="protein sequence ID" value="QDV25417.1"/>
    <property type="molecule type" value="Genomic_DNA"/>
</dbReference>
<evidence type="ECO:0000256" key="1">
    <source>
        <dbReference type="SAM" id="Coils"/>
    </source>
</evidence>
<keyword evidence="1" id="KW-0175">Coiled coil</keyword>
<dbReference type="KEGG" id="ahel:Q31a_37430"/>
<dbReference type="RefSeq" id="WP_145080460.1">
    <property type="nucleotide sequence ID" value="NZ_CP036298.1"/>
</dbReference>
<protein>
    <recommendedName>
        <fullName evidence="4">Glycoside hydrolase family 38 N-terminal domain-containing protein</fullName>
    </recommendedName>
</protein>
<dbReference type="AlphaFoldDB" id="A0A518G9Y9"/>
<dbReference type="OrthoDB" id="222074at2"/>
<gene>
    <name evidence="2" type="ORF">Q31a_37430</name>
</gene>
<sequence length="972" mass="106989">MQVRECVLFLPSYELDGYPRHLPSPEAAALLSGWIGLWHPQLMALSQTLPRWHQVESPPSNLEHGIYVLPECSTEYLPHDLEARVADANSVLLRPVTAWRDMQQRVLKSVGLVDEYADEHPLAWIVPQFAALGFAYLQVQLMTRQLRYSSNLDLTAFSEQAMEAAEAAQAGNAELAEEKLQGCFDSLGQERDHYYSLDVHLVDVTLLAPTTLGRSLAKQLDNGFKTSYLASAELLSQLRDKNGTNFQQFVDSVASEQACVVGGLERERPTPLMARETMARDALAGRAAYAELGVEPPLVFGRMSYGLLPDSAAFLRRLGYKGTLLLAFSNGRYPLGNQTKISWEASDGTFLSALAGPVLDASDPASFHSIGWTLGDALDHQHVPTVLFAHWPGRYCEFYELLQLVAARTPALGKWQTASDYFIDTDQPYHQERLKADAFQCNWLAETEDAGELLLATKAYHLAQAQLRSVQNLSNLLWQLQHSSTRNDKLPVPTPEISPDPSALPLPLAMQAWAPDLAALQSRVDSLFDDIPRAEQRAAEIQQQLDQYANQVLQELAGLLAAIKQAAPTDNDDCVRVLLNPRSCPVRVISTLPTQRSYPADTAWHFAEASTGDARQACIDLPSMGFVASDLAAEPSSGPREAALAENGGLIRNEFLEAQVDMSRGHLRTLHVPGIRGNRFSLQLARRTHDAQGELVYSEMVASKVQVITANPICGVIRASGVLKEAGRSVGKFEVDYQTTRGSRILEVKFRLSELQPLGDGNPWRAAYVARLAWPTEAAILKTYACGGRQSWTSGKAIAPALIDIDEADYHTQILTGGLAFHRRTDLRFLETILATEGQSSVEHRMGIGVDLPYPIQSAMAFMDHPYEVSLPKGNKPISKSGWLVSCNAKNVTVELECPLVDEQQRLIGMRLFLTENAGKSTSAGIRLFRELKSAARVDYIGGKVGDLSVSGDRVTIALRSSEQVNVDVVWS</sequence>
<evidence type="ECO:0008006" key="4">
    <source>
        <dbReference type="Google" id="ProtNLM"/>
    </source>
</evidence>